<reference evidence="1 2" key="1">
    <citation type="submission" date="2022-04" db="EMBL/GenBank/DDBJ databases">
        <title>Positive selection, recombination, and allopatry shape intraspecific diversity of widespread and dominant cyanobacteria.</title>
        <authorList>
            <person name="Wei J."/>
            <person name="Shu W."/>
            <person name="Hu C."/>
        </authorList>
    </citation>
    <scope>NUCLEOTIDE SEQUENCE [LARGE SCALE GENOMIC DNA]</scope>
    <source>
        <strain evidence="1 2">GB2-A4</strain>
    </source>
</reference>
<name>A0ABV0J7S2_9CYAN</name>
<dbReference type="Proteomes" id="UP001464891">
    <property type="component" value="Unassembled WGS sequence"/>
</dbReference>
<comment type="caution">
    <text evidence="1">The sequence shown here is derived from an EMBL/GenBank/DDBJ whole genome shotgun (WGS) entry which is preliminary data.</text>
</comment>
<keyword evidence="2" id="KW-1185">Reference proteome</keyword>
<protein>
    <submittedName>
        <fullName evidence="1">Uncharacterized protein</fullName>
    </submittedName>
</protein>
<evidence type="ECO:0000313" key="1">
    <source>
        <dbReference type="EMBL" id="MEP0817833.1"/>
    </source>
</evidence>
<accession>A0ABV0J7S2</accession>
<sequence length="45" mass="4816">MDPLLGALIAAATVIALQIATYKPPKETKKISVVISGKTYEITEK</sequence>
<organism evidence="1 2">
    <name type="scientific">Trichocoleus desertorum GB2-A4</name>
    <dbReference type="NCBI Taxonomy" id="2933944"/>
    <lineage>
        <taxon>Bacteria</taxon>
        <taxon>Bacillati</taxon>
        <taxon>Cyanobacteriota</taxon>
        <taxon>Cyanophyceae</taxon>
        <taxon>Leptolyngbyales</taxon>
        <taxon>Trichocoleusaceae</taxon>
        <taxon>Trichocoleus</taxon>
    </lineage>
</organism>
<evidence type="ECO:0000313" key="2">
    <source>
        <dbReference type="Proteomes" id="UP001464891"/>
    </source>
</evidence>
<dbReference type="EMBL" id="JAMPKM010000006">
    <property type="protein sequence ID" value="MEP0817833.1"/>
    <property type="molecule type" value="Genomic_DNA"/>
</dbReference>
<dbReference type="RefSeq" id="WP_290228253.1">
    <property type="nucleotide sequence ID" value="NZ_JAMPKM010000006.1"/>
</dbReference>
<proteinExistence type="predicted"/>
<gene>
    <name evidence="1" type="ORF">NC998_12085</name>
</gene>